<name>A0A5J9TMR4_9POAL</name>
<evidence type="ECO:0000313" key="2">
    <source>
        <dbReference type="Proteomes" id="UP000324897"/>
    </source>
</evidence>
<dbReference type="EMBL" id="RWGY01000039">
    <property type="protein sequence ID" value="TVU12178.1"/>
    <property type="molecule type" value="Genomic_DNA"/>
</dbReference>
<sequence length="72" mass="8303">LPHRRHPASSIAFCRWPSRSRVPASLRVSLVGELDRASNPVEERQCYSQQQLCRCRLEDMVAWRGADALLRI</sequence>
<evidence type="ECO:0000313" key="1">
    <source>
        <dbReference type="EMBL" id="TVU12178.1"/>
    </source>
</evidence>
<gene>
    <name evidence="1" type="ORF">EJB05_45810</name>
</gene>
<protein>
    <submittedName>
        <fullName evidence="1">Uncharacterized protein</fullName>
    </submittedName>
</protein>
<comment type="caution">
    <text evidence="1">The sequence shown here is derived from an EMBL/GenBank/DDBJ whole genome shotgun (WGS) entry which is preliminary data.</text>
</comment>
<dbReference type="Proteomes" id="UP000324897">
    <property type="component" value="Chromosome 3"/>
</dbReference>
<accession>A0A5J9TMR4</accession>
<reference evidence="1 2" key="1">
    <citation type="journal article" date="2019" name="Sci. Rep.">
        <title>A high-quality genome of Eragrostis curvula grass provides insights into Poaceae evolution and supports new strategies to enhance forage quality.</title>
        <authorList>
            <person name="Carballo J."/>
            <person name="Santos B.A.C.M."/>
            <person name="Zappacosta D."/>
            <person name="Garbus I."/>
            <person name="Selva J.P."/>
            <person name="Gallo C.A."/>
            <person name="Diaz A."/>
            <person name="Albertini E."/>
            <person name="Caccamo M."/>
            <person name="Echenique V."/>
        </authorList>
    </citation>
    <scope>NUCLEOTIDE SEQUENCE [LARGE SCALE GENOMIC DNA]</scope>
    <source>
        <strain evidence="2">cv. Victoria</strain>
        <tissue evidence="1">Leaf</tissue>
    </source>
</reference>
<keyword evidence="2" id="KW-1185">Reference proteome</keyword>
<feature type="non-terminal residue" evidence="1">
    <location>
        <position position="1"/>
    </location>
</feature>
<dbReference type="AlphaFoldDB" id="A0A5J9TMR4"/>
<organism evidence="1 2">
    <name type="scientific">Eragrostis curvula</name>
    <name type="common">weeping love grass</name>
    <dbReference type="NCBI Taxonomy" id="38414"/>
    <lineage>
        <taxon>Eukaryota</taxon>
        <taxon>Viridiplantae</taxon>
        <taxon>Streptophyta</taxon>
        <taxon>Embryophyta</taxon>
        <taxon>Tracheophyta</taxon>
        <taxon>Spermatophyta</taxon>
        <taxon>Magnoliopsida</taxon>
        <taxon>Liliopsida</taxon>
        <taxon>Poales</taxon>
        <taxon>Poaceae</taxon>
        <taxon>PACMAD clade</taxon>
        <taxon>Chloridoideae</taxon>
        <taxon>Eragrostideae</taxon>
        <taxon>Eragrostidinae</taxon>
        <taxon>Eragrostis</taxon>
    </lineage>
</organism>
<proteinExistence type="predicted"/>